<name>A0A139AMX2_GONPJ</name>
<sequence length="944" mass="102871">MYPESTLPTTPSDPPSLAPSPNPFIEQHFSVPQAHHKLVKDVYTAHVLRREEHRFLRLSDAFTVWCGTYNVAGAQPEEDLDAWLDPELEPVLSPGPDAAAMLDPALYVLAFQEVDLTTEAYLYSDGGLREAAWSAKVEAALAKRTGTYTKVASKQLVGLLILVYANTTHLPTIPTPHTTSVGVGFLRMGNKGCTAVRLRVHDSFFTFVNCHLAADPGGVERRNADFADVMRKAQVEWVGVGGKYGNPHYTPSSTLHTSAQTSPLYKPLLAPLVDERAPEPEGLPPLPESVRILGWDNRVWATLMDSDHLIFLGDLNYRLTLPPTLSSTAVRTKLMQGDTASLLELDQLRGEIARGRAFVGFKEAPVTFMPTYKYDVGTAEWDSSEKKRTPAWCDRVVYYAPAETDGAGTDAPETGESATTPTTRAPRPNLTPLVYTSTPELVGSDHKPVKCIFEARARVIDEEKWGEVVQEAARELDRFENEAVPVLKVSTNTLDFGPVMYAIPKSQTLTIANTGLVAARFRFVPPTPDSPLVCPPWLWPCPSSGALLPGESVQVRVTCTVFGAESARLTMGTPGGAMDEILVLRCDDARDDFISVRGDWTPTCFGLPLRVLNALPAPVRTLGSAGVRAVVEDVKKAAGKGGTNFPRDMWRLVDFVFRYRGECEGVFVRGGDRGLMEYVRECLDTGDEFDVGRLFGGEKSWAETSVEERAGQEEKGAEAEEESEAGVVSEGGTTENQEDTNNSTQTSDVATINSAVSNSGQTSGPPLLPSRRPAQESGSPQQSQVSRRPRASSLATLRRDLAVHSVAQTLLLMLDALPGGLVPQEYFWKVVKQGGKGGNQDQQQVEPGQPVKEDPLESGIGEGWYNVWVNLCTLVRDVAEDGLSKERTGMVEELAAVFAPVLLRPPASALDVTGVSGGTNGLVDDVSIQRRRAWFARQFDPRRL</sequence>
<reference evidence="3 4" key="1">
    <citation type="journal article" date="2015" name="Genome Biol. Evol.">
        <title>Phylogenomic analyses indicate that early fungi evolved digesting cell walls of algal ancestors of land plants.</title>
        <authorList>
            <person name="Chang Y."/>
            <person name="Wang S."/>
            <person name="Sekimoto S."/>
            <person name="Aerts A.L."/>
            <person name="Choi C."/>
            <person name="Clum A."/>
            <person name="LaButti K.M."/>
            <person name="Lindquist E.A."/>
            <person name="Yee Ngan C."/>
            <person name="Ohm R.A."/>
            <person name="Salamov A.A."/>
            <person name="Grigoriev I.V."/>
            <person name="Spatafora J.W."/>
            <person name="Berbee M.L."/>
        </authorList>
    </citation>
    <scope>NUCLEOTIDE SEQUENCE [LARGE SCALE GENOMIC DNA]</scope>
    <source>
        <strain evidence="3 4">JEL478</strain>
    </source>
</reference>
<evidence type="ECO:0000313" key="4">
    <source>
        <dbReference type="Proteomes" id="UP000070544"/>
    </source>
</evidence>
<dbReference type="InterPro" id="IPR036691">
    <property type="entry name" value="Endo/exonu/phosph_ase_sf"/>
</dbReference>
<evidence type="ECO:0000313" key="3">
    <source>
        <dbReference type="EMBL" id="KXS18058.1"/>
    </source>
</evidence>
<dbReference type="PANTHER" id="PTHR11200:SF300">
    <property type="entry name" value="TYPE II INOSITOL 1,4,5-TRISPHOSPHATE 5-PHOSPHATASE"/>
    <property type="match status" value="1"/>
</dbReference>
<feature type="domain" description="Inositol polyphosphate-related phosphatase" evidence="2">
    <location>
        <begin position="60"/>
        <end position="461"/>
    </location>
</feature>
<dbReference type="InterPro" id="IPR046985">
    <property type="entry name" value="IP5"/>
</dbReference>
<dbReference type="EMBL" id="KQ965744">
    <property type="protein sequence ID" value="KXS18058.1"/>
    <property type="molecule type" value="Genomic_DNA"/>
</dbReference>
<proteinExistence type="predicted"/>
<dbReference type="Proteomes" id="UP000070544">
    <property type="component" value="Unassembled WGS sequence"/>
</dbReference>
<protein>
    <submittedName>
        <fullName evidence="3">DNase I-like protein</fullName>
    </submittedName>
</protein>
<dbReference type="InterPro" id="IPR048869">
    <property type="entry name" value="OCRL-1_2_ASH"/>
</dbReference>
<feature type="compositionally biased region" description="Pro residues" evidence="1">
    <location>
        <begin position="11"/>
        <end position="22"/>
    </location>
</feature>
<dbReference type="SMART" id="SM00128">
    <property type="entry name" value="IPPc"/>
    <property type="match status" value="1"/>
</dbReference>
<dbReference type="Pfam" id="PF21310">
    <property type="entry name" value="OCRL-like_ASH"/>
    <property type="match status" value="1"/>
</dbReference>
<dbReference type="STRING" id="1344416.A0A139AMX2"/>
<accession>A0A139AMX2</accession>
<dbReference type="SUPFAM" id="SSF48350">
    <property type="entry name" value="GTPase activation domain, GAP"/>
    <property type="match status" value="1"/>
</dbReference>
<feature type="region of interest" description="Disordered" evidence="1">
    <location>
        <begin position="1"/>
        <end position="22"/>
    </location>
</feature>
<dbReference type="InterPro" id="IPR013783">
    <property type="entry name" value="Ig-like_fold"/>
</dbReference>
<feature type="region of interest" description="Disordered" evidence="1">
    <location>
        <begin position="404"/>
        <end position="431"/>
    </location>
</feature>
<feature type="compositionally biased region" description="Basic and acidic residues" evidence="1">
    <location>
        <begin position="706"/>
        <end position="718"/>
    </location>
</feature>
<dbReference type="AlphaFoldDB" id="A0A139AMX2"/>
<dbReference type="OrthoDB" id="7862313at2759"/>
<dbReference type="Gene3D" id="3.60.10.10">
    <property type="entry name" value="Endonuclease/exonuclease/phosphatase"/>
    <property type="match status" value="1"/>
</dbReference>
<dbReference type="SUPFAM" id="SSF56219">
    <property type="entry name" value="DNase I-like"/>
    <property type="match status" value="1"/>
</dbReference>
<dbReference type="InterPro" id="IPR000300">
    <property type="entry name" value="IPPc"/>
</dbReference>
<dbReference type="Gene3D" id="1.10.555.10">
    <property type="entry name" value="Rho GTPase activation protein"/>
    <property type="match status" value="1"/>
</dbReference>
<feature type="compositionally biased region" description="Low complexity" evidence="1">
    <location>
        <begin position="1"/>
        <end position="10"/>
    </location>
</feature>
<dbReference type="InterPro" id="IPR008936">
    <property type="entry name" value="Rho_GTPase_activation_prot"/>
</dbReference>
<feature type="compositionally biased region" description="Low complexity" evidence="1">
    <location>
        <begin position="418"/>
        <end position="431"/>
    </location>
</feature>
<organism evidence="3 4">
    <name type="scientific">Gonapodya prolifera (strain JEL478)</name>
    <name type="common">Monoblepharis prolifera</name>
    <dbReference type="NCBI Taxonomy" id="1344416"/>
    <lineage>
        <taxon>Eukaryota</taxon>
        <taxon>Fungi</taxon>
        <taxon>Fungi incertae sedis</taxon>
        <taxon>Chytridiomycota</taxon>
        <taxon>Chytridiomycota incertae sedis</taxon>
        <taxon>Monoblepharidomycetes</taxon>
        <taxon>Monoblepharidales</taxon>
        <taxon>Gonapodyaceae</taxon>
        <taxon>Gonapodya</taxon>
    </lineage>
</organism>
<dbReference type="GO" id="GO:0004439">
    <property type="term" value="F:phosphatidylinositol-4,5-bisphosphate 5-phosphatase activity"/>
    <property type="evidence" value="ECO:0007669"/>
    <property type="project" value="TreeGrafter"/>
</dbReference>
<dbReference type="GO" id="GO:0046856">
    <property type="term" value="P:phosphatidylinositol dephosphorylation"/>
    <property type="evidence" value="ECO:0007669"/>
    <property type="project" value="InterPro"/>
</dbReference>
<feature type="compositionally biased region" description="Low complexity" evidence="1">
    <location>
        <begin position="836"/>
        <end position="845"/>
    </location>
</feature>
<gene>
    <name evidence="3" type="ORF">M427DRAFT_121700</name>
</gene>
<dbReference type="Pfam" id="PF22669">
    <property type="entry name" value="Exo_endo_phos2"/>
    <property type="match status" value="1"/>
</dbReference>
<evidence type="ECO:0000256" key="1">
    <source>
        <dbReference type="SAM" id="MobiDB-lite"/>
    </source>
</evidence>
<dbReference type="Gene3D" id="2.60.40.10">
    <property type="entry name" value="Immunoglobulins"/>
    <property type="match status" value="1"/>
</dbReference>
<evidence type="ECO:0000259" key="2">
    <source>
        <dbReference type="SMART" id="SM00128"/>
    </source>
</evidence>
<feature type="region of interest" description="Disordered" evidence="1">
    <location>
        <begin position="836"/>
        <end position="856"/>
    </location>
</feature>
<feature type="compositionally biased region" description="Polar residues" evidence="1">
    <location>
        <begin position="776"/>
        <end position="786"/>
    </location>
</feature>
<feature type="compositionally biased region" description="Polar residues" evidence="1">
    <location>
        <begin position="733"/>
        <end position="764"/>
    </location>
</feature>
<keyword evidence="4" id="KW-1185">Reference proteome</keyword>
<feature type="region of interest" description="Disordered" evidence="1">
    <location>
        <begin position="702"/>
        <end position="792"/>
    </location>
</feature>
<dbReference type="PANTHER" id="PTHR11200">
    <property type="entry name" value="INOSITOL 5-PHOSPHATASE"/>
    <property type="match status" value="1"/>
</dbReference>